<evidence type="ECO:0000259" key="2">
    <source>
        <dbReference type="Pfam" id="PF16220"/>
    </source>
</evidence>
<dbReference type="Pfam" id="PF04773">
    <property type="entry name" value="FecR"/>
    <property type="match status" value="1"/>
</dbReference>
<dbReference type="InterPro" id="IPR032623">
    <property type="entry name" value="FecR_N"/>
</dbReference>
<name>A0ABW2ICJ7_9BURK</name>
<feature type="domain" description="FecR N-terminal" evidence="2">
    <location>
        <begin position="26"/>
        <end position="67"/>
    </location>
</feature>
<dbReference type="RefSeq" id="WP_382272095.1">
    <property type="nucleotide sequence ID" value="NZ_JBHTBU010000002.1"/>
</dbReference>
<dbReference type="Proteomes" id="UP001596542">
    <property type="component" value="Unassembled WGS sequence"/>
</dbReference>
<organism evidence="3 4">
    <name type="scientific">Herminiimonas glaciei</name>
    <dbReference type="NCBI Taxonomy" id="523788"/>
    <lineage>
        <taxon>Bacteria</taxon>
        <taxon>Pseudomonadati</taxon>
        <taxon>Pseudomonadota</taxon>
        <taxon>Betaproteobacteria</taxon>
        <taxon>Burkholderiales</taxon>
        <taxon>Oxalobacteraceae</taxon>
        <taxon>Herminiimonas</taxon>
    </lineage>
</organism>
<dbReference type="PANTHER" id="PTHR30273:SF2">
    <property type="entry name" value="PROTEIN FECR"/>
    <property type="match status" value="1"/>
</dbReference>
<dbReference type="PANTHER" id="PTHR30273">
    <property type="entry name" value="PERIPLASMIC SIGNAL SENSOR AND SIGMA FACTOR ACTIVATOR FECR-RELATED"/>
    <property type="match status" value="1"/>
</dbReference>
<gene>
    <name evidence="3" type="ORF">ACFQPC_11675</name>
</gene>
<sequence length="337" mass="37506">MSSILAENGKPLDEALRSKPDFKVLQQAAEWFAVLRSASVSASDVQQWRDWCDADSMHRIAWARVEEISGRFEQLPAVDKPHTRATLDIAAQRQRSRRRAVKMLTLLCTAGSASWLASQVMPWQAWSASYRTATGERRQVQLADGSNIWINTASAMDAEYGESLRRIRLYAGEILIQTAHDSNTPARPFVVDTLQGRMRALGTRFSVRQLDGASHLAVYEGAVEVSPADGGETKVVRANQQVRFTAQGIDEVSPAQFAQQAWSGGMLVADNMRLEDLLAELSRYRRGHLGCDPAVADLRVVGAYSLNDPERILTALEATLPIRIRRTMSWWVVAEAR</sequence>
<proteinExistence type="predicted"/>
<dbReference type="InterPro" id="IPR012373">
    <property type="entry name" value="Ferrdict_sens_TM"/>
</dbReference>
<dbReference type="PIRSF" id="PIRSF018266">
    <property type="entry name" value="FecR"/>
    <property type="match status" value="1"/>
</dbReference>
<dbReference type="InterPro" id="IPR006860">
    <property type="entry name" value="FecR"/>
</dbReference>
<evidence type="ECO:0000259" key="1">
    <source>
        <dbReference type="Pfam" id="PF04773"/>
    </source>
</evidence>
<evidence type="ECO:0000313" key="4">
    <source>
        <dbReference type="Proteomes" id="UP001596542"/>
    </source>
</evidence>
<dbReference type="Gene3D" id="2.60.120.1440">
    <property type="match status" value="1"/>
</dbReference>
<feature type="domain" description="FecR protein" evidence="1">
    <location>
        <begin position="129"/>
        <end position="224"/>
    </location>
</feature>
<protein>
    <submittedName>
        <fullName evidence="3">FecR domain-containing protein</fullName>
    </submittedName>
</protein>
<dbReference type="EMBL" id="JBHTBU010000002">
    <property type="protein sequence ID" value="MFC7288699.1"/>
    <property type="molecule type" value="Genomic_DNA"/>
</dbReference>
<dbReference type="Pfam" id="PF16220">
    <property type="entry name" value="DUF4880"/>
    <property type="match status" value="1"/>
</dbReference>
<comment type="caution">
    <text evidence="3">The sequence shown here is derived from an EMBL/GenBank/DDBJ whole genome shotgun (WGS) entry which is preliminary data.</text>
</comment>
<accession>A0ABW2ICJ7</accession>
<evidence type="ECO:0000313" key="3">
    <source>
        <dbReference type="EMBL" id="MFC7288699.1"/>
    </source>
</evidence>
<keyword evidence="4" id="KW-1185">Reference proteome</keyword>
<reference evidence="4" key="1">
    <citation type="journal article" date="2019" name="Int. J. Syst. Evol. Microbiol.">
        <title>The Global Catalogue of Microorganisms (GCM) 10K type strain sequencing project: providing services to taxonomists for standard genome sequencing and annotation.</title>
        <authorList>
            <consortium name="The Broad Institute Genomics Platform"/>
            <consortium name="The Broad Institute Genome Sequencing Center for Infectious Disease"/>
            <person name="Wu L."/>
            <person name="Ma J."/>
        </authorList>
    </citation>
    <scope>NUCLEOTIDE SEQUENCE [LARGE SCALE GENOMIC DNA]</scope>
    <source>
        <strain evidence="4">KACC 12508</strain>
    </source>
</reference>